<protein>
    <submittedName>
        <fullName evidence="1">RCG45256</fullName>
    </submittedName>
</protein>
<dbReference type="EMBL" id="CH474064">
    <property type="protein sequence ID" value="EDL86516.1"/>
    <property type="molecule type" value="Genomic_DNA"/>
</dbReference>
<dbReference type="AlphaFoldDB" id="A6KLH1"/>
<evidence type="ECO:0000313" key="1">
    <source>
        <dbReference type="EMBL" id="EDL86516.1"/>
    </source>
</evidence>
<accession>A6KLH1</accession>
<sequence length="75" mass="8527">MDRIPLHPCKGYSLKMLLNLLPESSPLSHVTWVFIHDKLGRQRKELCSATHSPISCLQVWLALPASVLEINMKFS</sequence>
<reference evidence="2" key="1">
    <citation type="submission" date="2005-09" db="EMBL/GenBank/DDBJ databases">
        <authorList>
            <person name="Mural R.J."/>
            <person name="Li P.W."/>
            <person name="Adams M.D."/>
            <person name="Amanatides P.G."/>
            <person name="Baden-Tillson H."/>
            <person name="Barnstead M."/>
            <person name="Chin S.H."/>
            <person name="Dew I."/>
            <person name="Evans C.A."/>
            <person name="Ferriera S."/>
            <person name="Flanigan M."/>
            <person name="Fosler C."/>
            <person name="Glodek A."/>
            <person name="Gu Z."/>
            <person name="Holt R.A."/>
            <person name="Jennings D."/>
            <person name="Kraft C.L."/>
            <person name="Lu F."/>
            <person name="Nguyen T."/>
            <person name="Nusskern D.R."/>
            <person name="Pfannkoch C.M."/>
            <person name="Sitter C."/>
            <person name="Sutton G.G."/>
            <person name="Venter J.C."/>
            <person name="Wang Z."/>
            <person name="Woodage T."/>
            <person name="Zheng X.H."/>
            <person name="Zhong F."/>
        </authorList>
    </citation>
    <scope>NUCLEOTIDE SEQUENCE [LARGE SCALE GENOMIC DNA]</scope>
    <source>
        <strain>BN</strain>
        <strain evidence="2">Sprague-Dawley</strain>
    </source>
</reference>
<dbReference type="Proteomes" id="UP000234681">
    <property type="component" value="Chromosome 17"/>
</dbReference>
<evidence type="ECO:0000313" key="2">
    <source>
        <dbReference type="Proteomes" id="UP000234681"/>
    </source>
</evidence>
<organism evidence="1 2">
    <name type="scientific">Rattus norvegicus</name>
    <name type="common">Rat</name>
    <dbReference type="NCBI Taxonomy" id="10116"/>
    <lineage>
        <taxon>Eukaryota</taxon>
        <taxon>Metazoa</taxon>
        <taxon>Chordata</taxon>
        <taxon>Craniata</taxon>
        <taxon>Vertebrata</taxon>
        <taxon>Euteleostomi</taxon>
        <taxon>Mammalia</taxon>
        <taxon>Eutheria</taxon>
        <taxon>Euarchontoglires</taxon>
        <taxon>Glires</taxon>
        <taxon>Rodentia</taxon>
        <taxon>Myomorpha</taxon>
        <taxon>Muroidea</taxon>
        <taxon>Muridae</taxon>
        <taxon>Murinae</taxon>
        <taxon>Rattus</taxon>
    </lineage>
</organism>
<name>A6KLH1_RAT</name>
<proteinExistence type="predicted"/>
<gene>
    <name evidence="1" type="ORF">rCG_45256</name>
</gene>